<dbReference type="KEGG" id="mnt:21408124"/>
<protein>
    <recommendedName>
        <fullName evidence="1">DUF7054 domain-containing protein</fullName>
    </recommendedName>
</protein>
<evidence type="ECO:0000313" key="2">
    <source>
        <dbReference type="EMBL" id="EXB65342.1"/>
    </source>
</evidence>
<gene>
    <name evidence="2" type="ORF">L484_025423</name>
</gene>
<keyword evidence="3" id="KW-1185">Reference proteome</keyword>
<dbReference type="Pfam" id="PF23156">
    <property type="entry name" value="DUF7054"/>
    <property type="match status" value="1"/>
</dbReference>
<dbReference type="AlphaFoldDB" id="W9R2I7"/>
<dbReference type="EMBL" id="KE344510">
    <property type="protein sequence ID" value="EXB65342.1"/>
    <property type="molecule type" value="Genomic_DNA"/>
</dbReference>
<evidence type="ECO:0000313" key="3">
    <source>
        <dbReference type="Proteomes" id="UP000030645"/>
    </source>
</evidence>
<dbReference type="InterPro" id="IPR055482">
    <property type="entry name" value="DUF7054"/>
</dbReference>
<dbReference type="STRING" id="981085.W9R2I7"/>
<dbReference type="PANTHER" id="PTHR33270">
    <property type="entry name" value="BNAC05G50380D PROTEIN"/>
    <property type="match status" value="1"/>
</dbReference>
<organism evidence="2 3">
    <name type="scientific">Morus notabilis</name>
    <dbReference type="NCBI Taxonomy" id="981085"/>
    <lineage>
        <taxon>Eukaryota</taxon>
        <taxon>Viridiplantae</taxon>
        <taxon>Streptophyta</taxon>
        <taxon>Embryophyta</taxon>
        <taxon>Tracheophyta</taxon>
        <taxon>Spermatophyta</taxon>
        <taxon>Magnoliopsida</taxon>
        <taxon>eudicotyledons</taxon>
        <taxon>Gunneridae</taxon>
        <taxon>Pentapetalae</taxon>
        <taxon>rosids</taxon>
        <taxon>fabids</taxon>
        <taxon>Rosales</taxon>
        <taxon>Moraceae</taxon>
        <taxon>Moreae</taxon>
        <taxon>Morus</taxon>
    </lineage>
</organism>
<dbReference type="eggNOG" id="KOG4197">
    <property type="taxonomic scope" value="Eukaryota"/>
</dbReference>
<reference evidence="3" key="1">
    <citation type="submission" date="2013-01" db="EMBL/GenBank/DDBJ databases">
        <title>Draft Genome Sequence of a Mulberry Tree, Morus notabilis C.K. Schneid.</title>
        <authorList>
            <person name="He N."/>
            <person name="Zhao S."/>
        </authorList>
    </citation>
    <scope>NUCLEOTIDE SEQUENCE</scope>
</reference>
<feature type="domain" description="DUF7054" evidence="1">
    <location>
        <begin position="33"/>
        <end position="114"/>
    </location>
</feature>
<evidence type="ECO:0000259" key="1">
    <source>
        <dbReference type="Pfam" id="PF23156"/>
    </source>
</evidence>
<dbReference type="Proteomes" id="UP000030645">
    <property type="component" value="Unassembled WGS sequence"/>
</dbReference>
<proteinExistence type="predicted"/>
<dbReference type="InterPro" id="IPR040358">
    <property type="entry name" value="At4g22758-like"/>
</dbReference>
<name>W9R2I7_9ROSA</name>
<sequence>MLSSKANLSKKLMLASRNKQKKNNIIGYCCTPKNKFLITINVLGCAGPLRFVVNEDDVVDSVIDTALKLYARQRRLPVLVSHANDFLLYCANAEFEALSPSAQIGSQGVRNFMLGKKKMQPQMRMTDRKSSDPNAQKGISCWKSWFNNLFTFKLLSH</sequence>
<accession>W9R2I7</accession>
<dbReference type="PANTHER" id="PTHR33270:SF5">
    <property type="entry name" value="GB|AAC00605.1"/>
    <property type="match status" value="1"/>
</dbReference>
<dbReference type="OrthoDB" id="1919859at2759"/>